<dbReference type="Gene3D" id="1.20.1250.20">
    <property type="entry name" value="MFS general substrate transporter like domains"/>
    <property type="match status" value="1"/>
</dbReference>
<evidence type="ECO:0000256" key="3">
    <source>
        <dbReference type="ARBA" id="ARBA00022989"/>
    </source>
</evidence>
<feature type="transmembrane region" description="Helical" evidence="5">
    <location>
        <begin position="221"/>
        <end position="241"/>
    </location>
</feature>
<keyword evidence="2 5" id="KW-0812">Transmembrane</keyword>
<evidence type="ECO:0000313" key="7">
    <source>
        <dbReference type="EMBL" id="KAG0691371.1"/>
    </source>
</evidence>
<comment type="caution">
    <text evidence="7">The sequence shown here is derived from an EMBL/GenBank/DDBJ whole genome shotgun (WGS) entry which is preliminary data.</text>
</comment>
<dbReference type="PROSITE" id="PS50850">
    <property type="entry name" value="MFS"/>
    <property type="match status" value="1"/>
</dbReference>
<feature type="transmembrane region" description="Helical" evidence="5">
    <location>
        <begin position="434"/>
        <end position="456"/>
    </location>
</feature>
<protein>
    <recommendedName>
        <fullName evidence="6">Major facilitator superfamily (MFS) profile domain-containing protein</fullName>
    </recommendedName>
</protein>
<dbReference type="InterPro" id="IPR036259">
    <property type="entry name" value="MFS_trans_sf"/>
</dbReference>
<keyword evidence="3 5" id="KW-1133">Transmembrane helix</keyword>
<accession>A0A9P6WQF5</accession>
<dbReference type="FunFam" id="1.20.1250.20:FF:000011">
    <property type="entry name" value="MFS multidrug transporter, putative"/>
    <property type="match status" value="1"/>
</dbReference>
<feature type="domain" description="Major facilitator superfamily (MFS) profile" evidence="6">
    <location>
        <begin position="61"/>
        <end position="494"/>
    </location>
</feature>
<dbReference type="GO" id="GO:0005886">
    <property type="term" value="C:plasma membrane"/>
    <property type="evidence" value="ECO:0007669"/>
    <property type="project" value="TreeGrafter"/>
</dbReference>
<dbReference type="SUPFAM" id="SSF103473">
    <property type="entry name" value="MFS general substrate transporter"/>
    <property type="match status" value="1"/>
</dbReference>
<dbReference type="Proteomes" id="UP000697127">
    <property type="component" value="Unassembled WGS sequence"/>
</dbReference>
<feature type="transmembrane region" description="Helical" evidence="5">
    <location>
        <begin position="98"/>
        <end position="118"/>
    </location>
</feature>
<dbReference type="EMBL" id="PUHW01000002">
    <property type="protein sequence ID" value="KAG0691371.1"/>
    <property type="molecule type" value="Genomic_DNA"/>
</dbReference>
<reference evidence="7" key="1">
    <citation type="submission" date="2020-11" db="EMBL/GenBank/DDBJ databases">
        <title>Kefir isolates.</title>
        <authorList>
            <person name="Marcisauskas S."/>
            <person name="Kim Y."/>
            <person name="Blasche S."/>
        </authorList>
    </citation>
    <scope>NUCLEOTIDE SEQUENCE</scope>
    <source>
        <strain evidence="7">Olga-1</strain>
    </source>
</reference>
<evidence type="ECO:0000256" key="4">
    <source>
        <dbReference type="ARBA" id="ARBA00023136"/>
    </source>
</evidence>
<evidence type="ECO:0000256" key="1">
    <source>
        <dbReference type="ARBA" id="ARBA00004141"/>
    </source>
</evidence>
<feature type="transmembrane region" description="Helical" evidence="5">
    <location>
        <begin position="377"/>
        <end position="396"/>
    </location>
</feature>
<dbReference type="PANTHER" id="PTHR23502">
    <property type="entry name" value="MAJOR FACILITATOR SUPERFAMILY"/>
    <property type="match status" value="1"/>
</dbReference>
<dbReference type="GO" id="GO:0022857">
    <property type="term" value="F:transmembrane transporter activity"/>
    <property type="evidence" value="ECO:0007669"/>
    <property type="project" value="InterPro"/>
</dbReference>
<feature type="transmembrane region" description="Helical" evidence="5">
    <location>
        <begin position="335"/>
        <end position="356"/>
    </location>
</feature>
<keyword evidence="4 5" id="KW-0472">Membrane</keyword>
<evidence type="ECO:0000313" key="8">
    <source>
        <dbReference type="Proteomes" id="UP000697127"/>
    </source>
</evidence>
<organism evidence="7 8">
    <name type="scientific">Pichia californica</name>
    <dbReference type="NCBI Taxonomy" id="460514"/>
    <lineage>
        <taxon>Eukaryota</taxon>
        <taxon>Fungi</taxon>
        <taxon>Dikarya</taxon>
        <taxon>Ascomycota</taxon>
        <taxon>Saccharomycotina</taxon>
        <taxon>Pichiomycetes</taxon>
        <taxon>Pichiales</taxon>
        <taxon>Pichiaceae</taxon>
        <taxon>Pichia</taxon>
    </lineage>
</organism>
<gene>
    <name evidence="7" type="ORF">C6P40_001655</name>
</gene>
<feature type="transmembrane region" description="Helical" evidence="5">
    <location>
        <begin position="402"/>
        <end position="427"/>
    </location>
</feature>
<sequence>MKDSYDLETNVLDEESCINLSTGSETEYDDDLQIDEKGLVTFKESSLSKTRNWSFKKKILYTVSYSFVTFAAQFNSTTTSSKYFFEEMTKNYNIPREVSLLTISLYIMGIAFGPMIFAPLSEVYGRKNGVLVPFFISCIFTFATSISYNVPSIMICRFFSGFFAGAPIVSAGGVLADLWDPAFRGVAFALYACFVANGASFGPVISSLLTHSNSSDQSWRIAQYFCGLCELVLFLIMYIFTEETFEPIILRKIVKKERVKTDNWILHTRSDAVYLDWRKLISTHVTRPFIMLTIPIVFTMALFASYVYGLFYLMITNISTAYELTRGWEGTKTEVPNVSLFIGVFLGCVGNMIWALKYSEKVKHNNGEAIPEERFPIMMILGWLMPAGIFIFGWTSYMKIHWIVPCIGIMMIGCGFITIFQGCLNYLVDSYPRYAASAIAANTFLRSVFAAVFPLFAKQLFVNLGVHWGSSLVGFIALGMIPIPFVLYISAERMRTKRIDKLQGLEENKSVFDVSPDAINFYRYTFSMSDPTLALVGNTYGVFFFNRVESQAAAIAGVWNNQPKLFTVKELIVHS</sequence>
<feature type="transmembrane region" description="Helical" evidence="5">
    <location>
        <begin position="130"/>
        <end position="148"/>
    </location>
</feature>
<evidence type="ECO:0000256" key="2">
    <source>
        <dbReference type="ARBA" id="ARBA00022692"/>
    </source>
</evidence>
<feature type="transmembrane region" description="Helical" evidence="5">
    <location>
        <begin position="468"/>
        <end position="491"/>
    </location>
</feature>
<evidence type="ECO:0000256" key="5">
    <source>
        <dbReference type="SAM" id="Phobius"/>
    </source>
</evidence>
<name>A0A9P6WQF5_9ASCO</name>
<dbReference type="PANTHER" id="PTHR23502:SF190">
    <property type="entry name" value="YALI0F08063P"/>
    <property type="match status" value="1"/>
</dbReference>
<dbReference type="AlphaFoldDB" id="A0A9P6WQF5"/>
<dbReference type="InterPro" id="IPR020846">
    <property type="entry name" value="MFS_dom"/>
</dbReference>
<keyword evidence="8" id="KW-1185">Reference proteome</keyword>
<dbReference type="OrthoDB" id="9986881at2759"/>
<comment type="subcellular location">
    <subcellularLocation>
        <location evidence="1">Membrane</location>
        <topology evidence="1">Multi-pass membrane protein</topology>
    </subcellularLocation>
</comment>
<feature type="transmembrane region" description="Helical" evidence="5">
    <location>
        <begin position="154"/>
        <end position="176"/>
    </location>
</feature>
<dbReference type="Gene3D" id="3.50.50.60">
    <property type="entry name" value="FAD/NAD(P)-binding domain"/>
    <property type="match status" value="1"/>
</dbReference>
<dbReference type="Pfam" id="PF07690">
    <property type="entry name" value="MFS_1"/>
    <property type="match status" value="1"/>
</dbReference>
<proteinExistence type="predicted"/>
<feature type="transmembrane region" description="Helical" evidence="5">
    <location>
        <begin position="289"/>
        <end position="315"/>
    </location>
</feature>
<feature type="transmembrane region" description="Helical" evidence="5">
    <location>
        <begin position="188"/>
        <end position="209"/>
    </location>
</feature>
<dbReference type="InterPro" id="IPR011701">
    <property type="entry name" value="MFS"/>
</dbReference>
<evidence type="ECO:0000259" key="6">
    <source>
        <dbReference type="PROSITE" id="PS50850"/>
    </source>
</evidence>
<dbReference type="InterPro" id="IPR036188">
    <property type="entry name" value="FAD/NAD-bd_sf"/>
</dbReference>
<dbReference type="CDD" id="cd17323">
    <property type="entry name" value="MFS_Tpo1_MDR_like"/>
    <property type="match status" value="1"/>
</dbReference>